<dbReference type="FunFam" id="3.50.50.60:FF:000171">
    <property type="entry name" value="zeta-carotene-forming phytoene desaturase"/>
    <property type="match status" value="1"/>
</dbReference>
<dbReference type="STRING" id="1450539.A0A318Z9I6"/>
<evidence type="ECO:0000256" key="7">
    <source>
        <dbReference type="ARBA" id="ARBA00034551"/>
    </source>
</evidence>
<dbReference type="InterPro" id="IPR008150">
    <property type="entry name" value="Phytoene_DH_bac_CS"/>
</dbReference>
<evidence type="ECO:0000256" key="6">
    <source>
        <dbReference type="ARBA" id="ARBA00023002"/>
    </source>
</evidence>
<accession>A0A318Z9I6</accession>
<proteinExistence type="inferred from homology"/>
<evidence type="ECO:0000256" key="3">
    <source>
        <dbReference type="ARBA" id="ARBA00006046"/>
    </source>
</evidence>
<comment type="cofactor">
    <cofactor evidence="1">
        <name>NAD(+)</name>
        <dbReference type="ChEBI" id="CHEBI:57540"/>
    </cofactor>
</comment>
<evidence type="ECO:0000313" key="12">
    <source>
        <dbReference type="Proteomes" id="UP000248349"/>
    </source>
</evidence>
<protein>
    <recommendedName>
        <fullName evidence="4">Phytoene desaturase</fullName>
    </recommendedName>
    <alternativeName>
        <fullName evidence="7">Phytoene desaturase (3,4-didehydrolycopene-forming)</fullName>
    </alternativeName>
</protein>
<evidence type="ECO:0000256" key="4">
    <source>
        <dbReference type="ARBA" id="ARBA00013293"/>
    </source>
</evidence>
<comment type="similarity">
    <text evidence="3 8">Belongs to the carotenoid/retinoid oxidoreductase family.</text>
</comment>
<keyword evidence="9" id="KW-0472">Membrane</keyword>
<evidence type="ECO:0000256" key="1">
    <source>
        <dbReference type="ARBA" id="ARBA00001911"/>
    </source>
</evidence>
<gene>
    <name evidence="11" type="ORF">BP01DRAFT_392884</name>
</gene>
<dbReference type="InterPro" id="IPR014105">
    <property type="entry name" value="Carotenoid/retinoid_OxRdtase"/>
</dbReference>
<dbReference type="SUPFAM" id="SSF51905">
    <property type="entry name" value="FAD/NAD(P)-binding domain"/>
    <property type="match status" value="1"/>
</dbReference>
<keyword evidence="12" id="KW-1185">Reference proteome</keyword>
<dbReference type="EMBL" id="KZ821239">
    <property type="protein sequence ID" value="PYH44065.1"/>
    <property type="molecule type" value="Genomic_DNA"/>
</dbReference>
<evidence type="ECO:0000256" key="5">
    <source>
        <dbReference type="ARBA" id="ARBA00022746"/>
    </source>
</evidence>
<reference evidence="11 12" key="1">
    <citation type="submission" date="2016-12" db="EMBL/GenBank/DDBJ databases">
        <title>The genomes of Aspergillus section Nigri reveals drivers in fungal speciation.</title>
        <authorList>
            <consortium name="DOE Joint Genome Institute"/>
            <person name="Vesth T.C."/>
            <person name="Nybo J."/>
            <person name="Theobald S."/>
            <person name="Brandl J."/>
            <person name="Frisvad J.C."/>
            <person name="Nielsen K.F."/>
            <person name="Lyhne E.K."/>
            <person name="Kogle M.E."/>
            <person name="Kuo A."/>
            <person name="Riley R."/>
            <person name="Clum A."/>
            <person name="Nolan M."/>
            <person name="Lipzen A."/>
            <person name="Salamov A."/>
            <person name="Henrissat B."/>
            <person name="Wiebenga A."/>
            <person name="De Vries R.P."/>
            <person name="Grigoriev I.V."/>
            <person name="Mortensen U.H."/>
            <person name="Andersen M.R."/>
            <person name="Baker S.E."/>
        </authorList>
    </citation>
    <scope>NUCLEOTIDE SEQUENCE [LARGE SCALE GENOMIC DNA]</scope>
    <source>
        <strain evidence="11 12">JOP 1030-1</strain>
    </source>
</reference>
<dbReference type="AlphaFoldDB" id="A0A318Z9I6"/>
<evidence type="ECO:0000256" key="9">
    <source>
        <dbReference type="SAM" id="Phobius"/>
    </source>
</evidence>
<dbReference type="GO" id="GO:0016166">
    <property type="term" value="F:phytoene dehydrogenase activity"/>
    <property type="evidence" value="ECO:0007669"/>
    <property type="project" value="UniProtKB-ARBA"/>
</dbReference>
<dbReference type="NCBIfam" id="TIGR02734">
    <property type="entry name" value="crtI_fam"/>
    <property type="match status" value="1"/>
</dbReference>
<dbReference type="PANTHER" id="PTHR43734:SF1">
    <property type="entry name" value="PHYTOENE DESATURASE"/>
    <property type="match status" value="1"/>
</dbReference>
<dbReference type="RefSeq" id="XP_025430047.1">
    <property type="nucleotide sequence ID" value="XM_025578185.1"/>
</dbReference>
<keyword evidence="9" id="KW-0812">Transmembrane</keyword>
<evidence type="ECO:0000256" key="2">
    <source>
        <dbReference type="ARBA" id="ARBA00004829"/>
    </source>
</evidence>
<sequence>MKSSSPSVIIVGAGAGGIATAARLAKRGYQVTVVEKNEVVGGRCSLMEQDGYRFDRGPSLLLMPEYFEEVFSDLDTTLTAEGVELVKCEPNYRIYFPDAVTLDMSTDMAAMQPLIESHEGRSGWERFLQFLVESGRHYQLSRDHVLYRNFPHAWSILRPGMVRNILRLHPFASVYSRAARYVQSTRLRQALTFASMYLGMNPFEAPGTYSLLQYTELVHGIWYPRGGFRRVLDALCNVSQRHGATYRLSTPVDHITLSPDGRRATGVQLASGESLCADLVIVNADLVYAYNHLLPPTPYATSLTRRETSCSSISFFWSFDTTLPGLHSHNVFLAAEYKESFDAIFQRHHIPEEPSFYVHLPSRVDPSAAPAGKDAVVVLVPVGNLGGENAARKSQEEYWNAMVDTVRAVVLATIEQRTGVTGLRAHLVAEQCETPLSWQQKYNLDRGAILGLSHSFFNVLGFRPKVRHPGIRGLFFVGASTHPGTGVPVCLAGSRIVCQEVMRDGRRDGRHWGVSWWGAMGLVVMLMLVGCVWPVDIRWF</sequence>
<feature type="transmembrane region" description="Helical" evidence="9">
    <location>
        <begin position="516"/>
        <end position="535"/>
    </location>
</feature>
<comment type="pathway">
    <text evidence="2 8">Carotenoid biosynthesis.</text>
</comment>
<name>A0A318Z9I6_9EURO</name>
<evidence type="ECO:0000256" key="8">
    <source>
        <dbReference type="RuleBase" id="RU362075"/>
    </source>
</evidence>
<dbReference type="GeneID" id="37079414"/>
<dbReference type="OrthoDB" id="7777654at2759"/>
<dbReference type="PRINTS" id="PR00419">
    <property type="entry name" value="ADXRDTASE"/>
</dbReference>
<keyword evidence="9" id="KW-1133">Transmembrane helix</keyword>
<dbReference type="GO" id="GO:0016117">
    <property type="term" value="P:carotenoid biosynthetic process"/>
    <property type="evidence" value="ECO:0007669"/>
    <property type="project" value="UniProtKB-KW"/>
</dbReference>
<keyword evidence="5 8" id="KW-0125">Carotenoid biosynthesis</keyword>
<dbReference type="PROSITE" id="PS00982">
    <property type="entry name" value="PHYTOENE_DH"/>
    <property type="match status" value="1"/>
</dbReference>
<dbReference type="Gene3D" id="3.50.50.60">
    <property type="entry name" value="FAD/NAD(P)-binding domain"/>
    <property type="match status" value="2"/>
</dbReference>
<dbReference type="InterPro" id="IPR002937">
    <property type="entry name" value="Amino_oxidase"/>
</dbReference>
<keyword evidence="6 8" id="KW-0560">Oxidoreductase</keyword>
<evidence type="ECO:0000259" key="10">
    <source>
        <dbReference type="Pfam" id="PF01593"/>
    </source>
</evidence>
<dbReference type="Proteomes" id="UP000248349">
    <property type="component" value="Unassembled WGS sequence"/>
</dbReference>
<dbReference type="PANTHER" id="PTHR43734">
    <property type="entry name" value="PHYTOENE DESATURASE"/>
    <property type="match status" value="1"/>
</dbReference>
<dbReference type="InterPro" id="IPR036188">
    <property type="entry name" value="FAD/NAD-bd_sf"/>
</dbReference>
<feature type="domain" description="Amine oxidase" evidence="10">
    <location>
        <begin position="16"/>
        <end position="502"/>
    </location>
</feature>
<evidence type="ECO:0000313" key="11">
    <source>
        <dbReference type="EMBL" id="PYH44065.1"/>
    </source>
</evidence>
<dbReference type="Pfam" id="PF01593">
    <property type="entry name" value="Amino_oxidase"/>
    <property type="match status" value="1"/>
</dbReference>
<organism evidence="11 12">
    <name type="scientific">Aspergillus saccharolyticus JOP 1030-1</name>
    <dbReference type="NCBI Taxonomy" id="1450539"/>
    <lineage>
        <taxon>Eukaryota</taxon>
        <taxon>Fungi</taxon>
        <taxon>Dikarya</taxon>
        <taxon>Ascomycota</taxon>
        <taxon>Pezizomycotina</taxon>
        <taxon>Eurotiomycetes</taxon>
        <taxon>Eurotiomycetidae</taxon>
        <taxon>Eurotiales</taxon>
        <taxon>Aspergillaceae</taxon>
        <taxon>Aspergillus</taxon>
        <taxon>Aspergillus subgen. Circumdati</taxon>
    </lineage>
</organism>